<name>A0A8T0F2T2_ARGBR</name>
<dbReference type="InterPro" id="IPR018097">
    <property type="entry name" value="EGF_Ca-bd_CS"/>
</dbReference>
<proteinExistence type="predicted"/>
<dbReference type="Gene3D" id="2.10.25.10">
    <property type="entry name" value="Laminin"/>
    <property type="match status" value="2"/>
</dbReference>
<comment type="caution">
    <text evidence="7">Lacks conserved residue(s) required for the propagation of feature annotation.</text>
</comment>
<evidence type="ECO:0000259" key="11">
    <source>
        <dbReference type="PROSITE" id="PS51041"/>
    </source>
</evidence>
<dbReference type="InterPro" id="IPR009030">
    <property type="entry name" value="Growth_fac_rcpt_cys_sf"/>
</dbReference>
<dbReference type="PROSITE" id="PS51041">
    <property type="entry name" value="EMI"/>
    <property type="match status" value="1"/>
</dbReference>
<keyword evidence="3" id="KW-0677">Repeat</keyword>
<dbReference type="PROSITE" id="PS01186">
    <property type="entry name" value="EGF_2"/>
    <property type="match status" value="2"/>
</dbReference>
<dbReference type="GO" id="GO:0005509">
    <property type="term" value="F:calcium ion binding"/>
    <property type="evidence" value="ECO:0007669"/>
    <property type="project" value="InterPro"/>
</dbReference>
<reference evidence="12" key="2">
    <citation type="submission" date="2020-06" db="EMBL/GenBank/DDBJ databases">
        <authorList>
            <person name="Sheffer M."/>
        </authorList>
    </citation>
    <scope>NUCLEOTIDE SEQUENCE</scope>
</reference>
<dbReference type="AlphaFoldDB" id="A0A8T0F2T2"/>
<keyword evidence="1 7" id="KW-0245">EGF-like domain</keyword>
<feature type="coiled-coil region" evidence="8">
    <location>
        <begin position="302"/>
        <end position="329"/>
    </location>
</feature>
<evidence type="ECO:0000259" key="10">
    <source>
        <dbReference type="PROSITE" id="PS50026"/>
    </source>
</evidence>
<gene>
    <name evidence="12" type="ORF">HNY73_013421</name>
</gene>
<dbReference type="InterPro" id="IPR049883">
    <property type="entry name" value="NOTCH1_EGF-like"/>
</dbReference>
<dbReference type="GO" id="GO:0009986">
    <property type="term" value="C:cell surface"/>
    <property type="evidence" value="ECO:0007669"/>
    <property type="project" value="TreeGrafter"/>
</dbReference>
<evidence type="ECO:0000256" key="2">
    <source>
        <dbReference type="ARBA" id="ARBA00022729"/>
    </source>
</evidence>
<evidence type="ECO:0000256" key="8">
    <source>
        <dbReference type="SAM" id="Coils"/>
    </source>
</evidence>
<feature type="disulfide bond" evidence="7">
    <location>
        <begin position="198"/>
        <end position="207"/>
    </location>
</feature>
<feature type="region of interest" description="Disordered" evidence="9">
    <location>
        <begin position="69"/>
        <end position="88"/>
    </location>
</feature>
<accession>A0A8T0F2T2</accession>
<keyword evidence="4" id="KW-0106">Calcium</keyword>
<feature type="disulfide bond" evidence="7">
    <location>
        <begin position="180"/>
        <end position="190"/>
    </location>
</feature>
<evidence type="ECO:0000256" key="1">
    <source>
        <dbReference type="ARBA" id="ARBA00022536"/>
    </source>
</evidence>
<dbReference type="GO" id="GO:0005576">
    <property type="term" value="C:extracellular region"/>
    <property type="evidence" value="ECO:0007669"/>
    <property type="project" value="TreeGrafter"/>
</dbReference>
<dbReference type="Pfam" id="PF07546">
    <property type="entry name" value="EMI"/>
    <property type="match status" value="1"/>
</dbReference>
<dbReference type="InterPro" id="IPR050969">
    <property type="entry name" value="Dev_Signal_Modulators"/>
</dbReference>
<dbReference type="Pfam" id="PF07645">
    <property type="entry name" value="EGF_CA"/>
    <property type="match status" value="1"/>
</dbReference>
<evidence type="ECO:0000313" key="13">
    <source>
        <dbReference type="Proteomes" id="UP000807504"/>
    </source>
</evidence>
<dbReference type="EMBL" id="JABXBU010001863">
    <property type="protein sequence ID" value="KAF8783228.1"/>
    <property type="molecule type" value="Genomic_DNA"/>
</dbReference>
<feature type="domain" description="EMI" evidence="11">
    <location>
        <begin position="94"/>
        <end position="177"/>
    </location>
</feature>
<evidence type="ECO:0000256" key="4">
    <source>
        <dbReference type="ARBA" id="ARBA00022837"/>
    </source>
</evidence>
<keyword evidence="5 8" id="KW-0175">Coiled coil</keyword>
<feature type="domain" description="EGF-like" evidence="10">
    <location>
        <begin position="176"/>
        <end position="208"/>
    </location>
</feature>
<keyword evidence="13" id="KW-1185">Reference proteome</keyword>
<evidence type="ECO:0000256" key="7">
    <source>
        <dbReference type="PROSITE-ProRule" id="PRU00076"/>
    </source>
</evidence>
<sequence>MRKIIILNGQRSKFPLLAVSQRQSVMRYIYFWILLCLCACAGVQGSSGIVPKRMNDVYYWEQNTAATHKPSSVAKHADRKHANHDEHSSRRLFGRHVCTENKVTMVPVKEMHSYCKPAYQSYLRRCDKDSSRYCSGYRVVYELSYRTVQRLAAKTESVQACCPGWTQSRTSANDCKKAICHEKCQNGGSCTKPDHCSCPPGWTGKTCSTDVDECSKRKDACDHECINTVGSFRCLCKEGYTLLEDGRTCAKTNITRKERELDPEFLNKFEAMRKRLDALEQWQSEMLSRDKDDTRHQRDDRINSLSEQIAILEERLEEYKKQKRKQIKYDPSKYTK</sequence>
<reference evidence="12" key="1">
    <citation type="journal article" date="2020" name="bioRxiv">
        <title>Chromosome-level reference genome of the European wasp spider Argiope bruennichi: a resource for studies on range expansion and evolutionary adaptation.</title>
        <authorList>
            <person name="Sheffer M.M."/>
            <person name="Hoppe A."/>
            <person name="Krehenwinkel H."/>
            <person name="Uhl G."/>
            <person name="Kuss A.W."/>
            <person name="Jensen L."/>
            <person name="Jensen C."/>
            <person name="Gillespie R.G."/>
            <person name="Hoff K.J."/>
            <person name="Prost S."/>
        </authorList>
    </citation>
    <scope>NUCLEOTIDE SEQUENCE</scope>
</reference>
<dbReference type="GO" id="GO:0005102">
    <property type="term" value="F:signaling receptor binding"/>
    <property type="evidence" value="ECO:0007669"/>
    <property type="project" value="TreeGrafter"/>
</dbReference>
<evidence type="ECO:0000256" key="3">
    <source>
        <dbReference type="ARBA" id="ARBA00022737"/>
    </source>
</evidence>
<dbReference type="InterPro" id="IPR011489">
    <property type="entry name" value="EMI_domain"/>
</dbReference>
<dbReference type="CDD" id="cd00054">
    <property type="entry name" value="EGF_CA"/>
    <property type="match status" value="1"/>
</dbReference>
<protein>
    <submittedName>
        <fullName evidence="12">Epidermal growth factor-like protein 8 like protein</fullName>
    </submittedName>
</protein>
<evidence type="ECO:0000313" key="12">
    <source>
        <dbReference type="EMBL" id="KAF8783228.1"/>
    </source>
</evidence>
<dbReference type="FunFam" id="2.10.25.10:FF:000010">
    <property type="entry name" value="Pro-epidermal growth factor"/>
    <property type="match status" value="1"/>
</dbReference>
<evidence type="ECO:0000256" key="6">
    <source>
        <dbReference type="ARBA" id="ARBA00023157"/>
    </source>
</evidence>
<dbReference type="PROSITE" id="PS50026">
    <property type="entry name" value="EGF_3"/>
    <property type="match status" value="2"/>
</dbReference>
<dbReference type="InterPro" id="IPR000742">
    <property type="entry name" value="EGF"/>
</dbReference>
<evidence type="ECO:0000256" key="5">
    <source>
        <dbReference type="ARBA" id="ARBA00023054"/>
    </source>
</evidence>
<keyword evidence="6 7" id="KW-1015">Disulfide bond</keyword>
<dbReference type="InterPro" id="IPR001881">
    <property type="entry name" value="EGF-like_Ca-bd_dom"/>
</dbReference>
<dbReference type="SUPFAM" id="SSF57184">
    <property type="entry name" value="Growth factor receptor domain"/>
    <property type="match status" value="1"/>
</dbReference>
<evidence type="ECO:0000256" key="9">
    <source>
        <dbReference type="SAM" id="MobiDB-lite"/>
    </source>
</evidence>
<dbReference type="PROSITE" id="PS00010">
    <property type="entry name" value="ASX_HYDROXYL"/>
    <property type="match status" value="1"/>
</dbReference>
<dbReference type="PANTHER" id="PTHR14949:SF56">
    <property type="entry name" value="EGF-LIKE-DOMAIN, MULTIPLE 7"/>
    <property type="match status" value="1"/>
</dbReference>
<dbReference type="PROSITE" id="PS00022">
    <property type="entry name" value="EGF_1"/>
    <property type="match status" value="1"/>
</dbReference>
<keyword evidence="2" id="KW-0732">Signal</keyword>
<dbReference type="Proteomes" id="UP000807504">
    <property type="component" value="Unassembled WGS sequence"/>
</dbReference>
<dbReference type="PANTHER" id="PTHR14949">
    <property type="entry name" value="EGF-LIKE-DOMAIN, MULTIPLE 7, 8"/>
    <property type="match status" value="1"/>
</dbReference>
<feature type="domain" description="EGF-like" evidence="10">
    <location>
        <begin position="210"/>
        <end position="250"/>
    </location>
</feature>
<dbReference type="InterPro" id="IPR000152">
    <property type="entry name" value="EGF-type_Asp/Asn_hydroxyl_site"/>
</dbReference>
<dbReference type="PROSITE" id="PS01187">
    <property type="entry name" value="EGF_CA"/>
    <property type="match status" value="1"/>
</dbReference>
<organism evidence="12 13">
    <name type="scientific">Argiope bruennichi</name>
    <name type="common">Wasp spider</name>
    <name type="synonym">Aranea bruennichi</name>
    <dbReference type="NCBI Taxonomy" id="94029"/>
    <lineage>
        <taxon>Eukaryota</taxon>
        <taxon>Metazoa</taxon>
        <taxon>Ecdysozoa</taxon>
        <taxon>Arthropoda</taxon>
        <taxon>Chelicerata</taxon>
        <taxon>Arachnida</taxon>
        <taxon>Araneae</taxon>
        <taxon>Araneomorphae</taxon>
        <taxon>Entelegynae</taxon>
        <taxon>Araneoidea</taxon>
        <taxon>Araneidae</taxon>
        <taxon>Argiope</taxon>
    </lineage>
</organism>
<dbReference type="SMART" id="SM00179">
    <property type="entry name" value="EGF_CA"/>
    <property type="match status" value="2"/>
</dbReference>
<comment type="caution">
    <text evidence="12">The sequence shown here is derived from an EMBL/GenBank/DDBJ whole genome shotgun (WGS) entry which is preliminary data.</text>
</comment>
<dbReference type="SUPFAM" id="SSF57196">
    <property type="entry name" value="EGF/Laminin"/>
    <property type="match status" value="1"/>
</dbReference>
<dbReference type="SMART" id="SM00181">
    <property type="entry name" value="EGF"/>
    <property type="match status" value="2"/>
</dbReference>